<keyword evidence="3" id="KW-1185">Reference proteome</keyword>
<feature type="domain" description="SGNH hydrolase-type esterase" evidence="1">
    <location>
        <begin position="3"/>
        <end position="178"/>
    </location>
</feature>
<proteinExistence type="predicted"/>
<accession>A0AAE8T036</accession>
<dbReference type="EMBL" id="ONZQ02000021">
    <property type="protein sequence ID" value="SPO07483.1"/>
    <property type="molecule type" value="Genomic_DNA"/>
</dbReference>
<dbReference type="InterPro" id="IPR051532">
    <property type="entry name" value="Ester_Hydrolysis_Enzymes"/>
</dbReference>
<evidence type="ECO:0000259" key="1">
    <source>
        <dbReference type="Pfam" id="PF13472"/>
    </source>
</evidence>
<dbReference type="AlphaFoldDB" id="A0AAE8T036"/>
<evidence type="ECO:0000313" key="2">
    <source>
        <dbReference type="EMBL" id="SPO07483.1"/>
    </source>
</evidence>
<dbReference type="Gene3D" id="3.40.50.1110">
    <property type="entry name" value="SGNH hydrolase"/>
    <property type="match status" value="1"/>
</dbReference>
<dbReference type="Pfam" id="PF13472">
    <property type="entry name" value="Lipase_GDSL_2"/>
    <property type="match status" value="1"/>
</dbReference>
<gene>
    <name evidence="2" type="ORF">DNG_10177</name>
</gene>
<reference evidence="2" key="1">
    <citation type="submission" date="2018-03" db="EMBL/GenBank/DDBJ databases">
        <authorList>
            <person name="Guldener U."/>
        </authorList>
    </citation>
    <scope>NUCLEOTIDE SEQUENCE</scope>
</reference>
<organism evidence="2 3">
    <name type="scientific">Cephalotrichum gorgonifer</name>
    <dbReference type="NCBI Taxonomy" id="2041049"/>
    <lineage>
        <taxon>Eukaryota</taxon>
        <taxon>Fungi</taxon>
        <taxon>Dikarya</taxon>
        <taxon>Ascomycota</taxon>
        <taxon>Pezizomycotina</taxon>
        <taxon>Sordariomycetes</taxon>
        <taxon>Hypocreomycetidae</taxon>
        <taxon>Microascales</taxon>
        <taxon>Microascaceae</taxon>
        <taxon>Cephalotrichum</taxon>
    </lineage>
</organism>
<evidence type="ECO:0000313" key="3">
    <source>
        <dbReference type="Proteomes" id="UP001187682"/>
    </source>
</evidence>
<dbReference type="InterPro" id="IPR036514">
    <property type="entry name" value="SGNH_hydro_sf"/>
</dbReference>
<name>A0AAE8T036_9PEZI</name>
<comment type="caution">
    <text evidence="2">The sequence shown here is derived from an EMBL/GenBank/DDBJ whole genome shotgun (WGS) entry which is preliminary data.</text>
</comment>
<protein>
    <submittedName>
        <fullName evidence="2">Related to acetylxylan esterase</fullName>
    </submittedName>
</protein>
<dbReference type="SUPFAM" id="SSF52266">
    <property type="entry name" value="SGNH hydrolase"/>
    <property type="match status" value="1"/>
</dbReference>
<dbReference type="GO" id="GO:0004622">
    <property type="term" value="F:phosphatidylcholine lysophospholipase activity"/>
    <property type="evidence" value="ECO:0007669"/>
    <property type="project" value="TreeGrafter"/>
</dbReference>
<sequence>MPFGDSITDYGCWRALVWEMFQQSGHDVEFVGSRTSETACGGLVYDRDHEGHPGYAAAGIASQNQLVDWLRQNPADIITMHLGTNDILQRRGPTSAILEAFSTMVGQMRDSNPSMMIIVAQIIPLPQYAAAVDELNASIPAWAASVNSTRSPVYVVDQWTGLDPSTDLYDGVHLTESGELKVADRFYSALVQAIHSIGKE</sequence>
<dbReference type="InterPro" id="IPR013830">
    <property type="entry name" value="SGNH_hydro"/>
</dbReference>
<dbReference type="CDD" id="cd01833">
    <property type="entry name" value="XynB_like"/>
    <property type="match status" value="1"/>
</dbReference>
<dbReference type="PANTHER" id="PTHR30383:SF2">
    <property type="entry name" value="CELLULOSE-BINDING PROTEIN"/>
    <property type="match status" value="1"/>
</dbReference>
<dbReference type="PANTHER" id="PTHR30383">
    <property type="entry name" value="THIOESTERASE 1/PROTEASE 1/LYSOPHOSPHOLIPASE L1"/>
    <property type="match status" value="1"/>
</dbReference>
<dbReference type="Proteomes" id="UP001187682">
    <property type="component" value="Unassembled WGS sequence"/>
</dbReference>